<dbReference type="SUPFAM" id="SSF47336">
    <property type="entry name" value="ACP-like"/>
    <property type="match status" value="1"/>
</dbReference>
<keyword evidence="5" id="KW-1185">Reference proteome</keyword>
<dbReference type="SUPFAM" id="SSF56801">
    <property type="entry name" value="Acetyl-CoA synthetase-like"/>
    <property type="match status" value="1"/>
</dbReference>
<dbReference type="Gene3D" id="3.40.50.1820">
    <property type="entry name" value="alpha/beta hydrolase"/>
    <property type="match status" value="1"/>
</dbReference>
<protein>
    <recommendedName>
        <fullName evidence="3">Carrier domain-containing protein</fullName>
    </recommendedName>
</protein>
<gene>
    <name evidence="4" type="ORF">N7G274_003364</name>
</gene>
<dbReference type="EMBL" id="JBEFKJ010000010">
    <property type="protein sequence ID" value="KAL2043844.1"/>
    <property type="molecule type" value="Genomic_DNA"/>
</dbReference>
<dbReference type="Proteomes" id="UP001590950">
    <property type="component" value="Unassembled WGS sequence"/>
</dbReference>
<evidence type="ECO:0000313" key="4">
    <source>
        <dbReference type="EMBL" id="KAL2043844.1"/>
    </source>
</evidence>
<dbReference type="PROSITE" id="PS00455">
    <property type="entry name" value="AMP_BINDING"/>
    <property type="match status" value="1"/>
</dbReference>
<dbReference type="InterPro" id="IPR020845">
    <property type="entry name" value="AMP-binding_CS"/>
</dbReference>
<dbReference type="InterPro" id="IPR042099">
    <property type="entry name" value="ANL_N_sf"/>
</dbReference>
<accession>A0ABR4ADE1</accession>
<dbReference type="PANTHER" id="PTHR24096:SF267">
    <property type="entry name" value="MALONATE--COA LIGASE ACSF3, MITOCHONDRIAL"/>
    <property type="match status" value="1"/>
</dbReference>
<dbReference type="Gene3D" id="1.10.1200.10">
    <property type="entry name" value="ACP-like"/>
    <property type="match status" value="1"/>
</dbReference>
<dbReference type="Pfam" id="PF00501">
    <property type="entry name" value="AMP-binding"/>
    <property type="match status" value="1"/>
</dbReference>
<keyword evidence="2" id="KW-0597">Phosphoprotein</keyword>
<dbReference type="Gene3D" id="3.30.300.30">
    <property type="match status" value="1"/>
</dbReference>
<dbReference type="InterPro" id="IPR000873">
    <property type="entry name" value="AMP-dep_synth/lig_dom"/>
</dbReference>
<dbReference type="InterPro" id="IPR045851">
    <property type="entry name" value="AMP-bd_C_sf"/>
</dbReference>
<reference evidence="4 5" key="1">
    <citation type="submission" date="2024-09" db="EMBL/GenBank/DDBJ databases">
        <title>Rethinking Asexuality: The Enigmatic Case of Functional Sexual Genes in Lepraria (Stereocaulaceae).</title>
        <authorList>
            <person name="Doellman M."/>
            <person name="Sun Y."/>
            <person name="Barcenas-Pena A."/>
            <person name="Lumbsch H.T."/>
            <person name="Grewe F."/>
        </authorList>
    </citation>
    <scope>NUCLEOTIDE SEQUENCE [LARGE SCALE GENOMIC DNA]</scope>
    <source>
        <strain evidence="4 5">Mercado 3170</strain>
    </source>
</reference>
<proteinExistence type="predicted"/>
<dbReference type="InterPro" id="IPR009081">
    <property type="entry name" value="PP-bd_ACP"/>
</dbReference>
<dbReference type="PANTHER" id="PTHR24096">
    <property type="entry name" value="LONG-CHAIN-FATTY-ACID--COA LIGASE"/>
    <property type="match status" value="1"/>
</dbReference>
<comment type="caution">
    <text evidence="4">The sequence shown here is derived from an EMBL/GenBank/DDBJ whole genome shotgun (WGS) entry which is preliminary data.</text>
</comment>
<dbReference type="InterPro" id="IPR029058">
    <property type="entry name" value="AB_hydrolase_fold"/>
</dbReference>
<dbReference type="InterPro" id="IPR001031">
    <property type="entry name" value="Thioesterase"/>
</dbReference>
<dbReference type="SUPFAM" id="SSF53474">
    <property type="entry name" value="alpha/beta-Hydrolases"/>
    <property type="match status" value="1"/>
</dbReference>
<dbReference type="Pfam" id="PF00550">
    <property type="entry name" value="PP-binding"/>
    <property type="match status" value="1"/>
</dbReference>
<dbReference type="InterPro" id="IPR020806">
    <property type="entry name" value="PKS_PP-bd"/>
</dbReference>
<dbReference type="SMART" id="SM00823">
    <property type="entry name" value="PKS_PP"/>
    <property type="match status" value="1"/>
</dbReference>
<evidence type="ECO:0000259" key="3">
    <source>
        <dbReference type="PROSITE" id="PS50075"/>
    </source>
</evidence>
<name>A0ABR4ADE1_9LECA</name>
<evidence type="ECO:0000256" key="1">
    <source>
        <dbReference type="ARBA" id="ARBA00022450"/>
    </source>
</evidence>
<organism evidence="4 5">
    <name type="scientific">Stereocaulon virgatum</name>
    <dbReference type="NCBI Taxonomy" id="373712"/>
    <lineage>
        <taxon>Eukaryota</taxon>
        <taxon>Fungi</taxon>
        <taxon>Dikarya</taxon>
        <taxon>Ascomycota</taxon>
        <taxon>Pezizomycotina</taxon>
        <taxon>Lecanoromycetes</taxon>
        <taxon>OSLEUM clade</taxon>
        <taxon>Lecanoromycetidae</taxon>
        <taxon>Lecanorales</taxon>
        <taxon>Lecanorineae</taxon>
        <taxon>Stereocaulaceae</taxon>
        <taxon>Stereocaulon</taxon>
    </lineage>
</organism>
<dbReference type="Pfam" id="PF00975">
    <property type="entry name" value="Thioesterase"/>
    <property type="match status" value="1"/>
</dbReference>
<dbReference type="InterPro" id="IPR036736">
    <property type="entry name" value="ACP-like_sf"/>
</dbReference>
<sequence length="927" mass="102396">MSLQNLQGLLKHAEDNNDPCGLVSYPLGNTDNGRRLSYGQLRSQAEHNAQLLHRIDGFTEGSVILVHLSDHLDAIVWFWSVLYAGCIPAMSTPLSNNPKQRDKHILHLYTLLKDPICIIRRSSFGEFDGQKILRLHAVESLGSLKNGFHKTIPGGPAPGADDVALLMLTSGSTGNAKAVGLRHGQILASVSGKASIRELPQDYAFLNWIGLDHVASMLEIHLQGVYLGVDQIHVQASDMVADPSLFLRLIDRHRVCRSFAPNFFLAKLRHILETENLDLAIANLDLGCLRCITSGGEANPTETTDAVSKLLSVYGAPPNVLAPGFGMTETCAGSIYNGDCPRYDVEHELEFTSLGTCIPGIQMRITVHSEGGRIAKTNERGDLEVSGPVVFKEYYNNAAATAEAFTSDGWFKTGDKALIDSAGMLHLAGRGKEQININGVKYSPHEIETALEEAMMPGATASYTVCFSYRQKKSQTESVCIIYLPAYAPDDDEVRVATHDTIVKIVMLQTGVRPHVLPLDSSLLQKTTLGKLSRAKIRTAFENGDYKRYEEVNDEIIKAYKVMHITAPENETERVLLEEFELTLGLPENELGIDTPVFEMGVTSIDLIKATRGIEKRLNLSAQIPIITMMTHPTVRSLARALQDLNHPKSYNPIVTLQHSGSKPPLWLVHPGVGEVLVFLNLAKYLTDRPVHALRARGFNPGESYFADIEETVTTYHRAIKAQQPQGPYALAGYSYGSMLAFEVSKVLEANGDEVRFLGAFNLPPHIKFRMRQLNWTECLLNLAYFLDLITESRAQALSPEMAPLSRSEALAHIISIADEARWAELSLSTEALENWTGLAYGLQSMAQNYEPSGSVAAMDVFYAVPLAMVASSKGEWLEKHLSKWEEFVREKPRFHEVDGAHYTMIGPEHVFSFQKKLKGVLAARGL</sequence>
<dbReference type="PROSITE" id="PS50075">
    <property type="entry name" value="CARRIER"/>
    <property type="match status" value="1"/>
</dbReference>
<dbReference type="Gene3D" id="3.40.50.12780">
    <property type="entry name" value="N-terminal domain of ligase-like"/>
    <property type="match status" value="1"/>
</dbReference>
<evidence type="ECO:0000256" key="2">
    <source>
        <dbReference type="ARBA" id="ARBA00022553"/>
    </source>
</evidence>
<feature type="domain" description="Carrier" evidence="3">
    <location>
        <begin position="567"/>
        <end position="646"/>
    </location>
</feature>
<keyword evidence="1" id="KW-0596">Phosphopantetheine</keyword>
<evidence type="ECO:0000313" key="5">
    <source>
        <dbReference type="Proteomes" id="UP001590950"/>
    </source>
</evidence>